<sequence length="314" mass="35516">MSEYVHQPVLAEEVLDALVIPLDVPALMIDCTTGEGGHTGMMLERHPNLTVIGLDRDEAIQKKARTRLESYGGRFIPTLTWFDDFLTTYEGTAPDAILFDLGISMFHYVESGRGFSFQKPEPLDMRLDAQDAISVADIVNTYEERRLADIIYAYGEERHSRKIAAAICRARAEERLTYSDRLAELIKSAVPPAYRFGRIHPATKTFQALRIEVNHELDRIKPAIEAALKIIRPGGRIAVITFHSLEDRKVKWIFKEAAWDTEETREKKTASTFPPFAIITKKPIVPSEDECRRNPAARSAKLRVIEKAGDYENG</sequence>
<keyword evidence="4 6" id="KW-0808">Transferase</keyword>
<keyword evidence="5 6" id="KW-0949">S-adenosyl-L-methionine</keyword>
<accession>F4GKX0</accession>
<dbReference type="NCBIfam" id="TIGR00006">
    <property type="entry name" value="16S rRNA (cytosine(1402)-N(4))-methyltransferase RsmH"/>
    <property type="match status" value="1"/>
</dbReference>
<feature type="binding site" evidence="6">
    <location>
        <begin position="36"/>
        <end position="38"/>
    </location>
    <ligand>
        <name>S-adenosyl-L-methionine</name>
        <dbReference type="ChEBI" id="CHEBI:59789"/>
    </ligand>
</feature>
<evidence type="ECO:0000256" key="6">
    <source>
        <dbReference type="HAMAP-Rule" id="MF_01007"/>
    </source>
</evidence>
<evidence type="ECO:0000256" key="5">
    <source>
        <dbReference type="ARBA" id="ARBA00022691"/>
    </source>
</evidence>
<comment type="subcellular location">
    <subcellularLocation>
        <location evidence="6">Cytoplasm</location>
    </subcellularLocation>
</comment>
<proteinExistence type="inferred from homology"/>
<evidence type="ECO:0000256" key="2">
    <source>
        <dbReference type="ARBA" id="ARBA00022552"/>
    </source>
</evidence>
<dbReference type="InterPro" id="IPR023397">
    <property type="entry name" value="SAM-dep_MeTrfase_MraW_recog"/>
</dbReference>
<evidence type="ECO:0000256" key="3">
    <source>
        <dbReference type="ARBA" id="ARBA00022603"/>
    </source>
</evidence>
<dbReference type="GO" id="GO:0071424">
    <property type="term" value="F:rRNA (cytosine-N4-)-methyltransferase activity"/>
    <property type="evidence" value="ECO:0007669"/>
    <property type="project" value="UniProtKB-UniRule"/>
</dbReference>
<keyword evidence="8" id="KW-1185">Reference proteome</keyword>
<dbReference type="EMBL" id="CP002659">
    <property type="protein sequence ID" value="AEC01883.1"/>
    <property type="molecule type" value="Genomic_DNA"/>
</dbReference>
<dbReference type="OrthoDB" id="9806637at2"/>
<gene>
    <name evidence="6" type="primary">rsmH</name>
    <name evidence="7" type="ordered locus">Spico_0655</name>
</gene>
<dbReference type="InterPro" id="IPR002903">
    <property type="entry name" value="RsmH"/>
</dbReference>
<dbReference type="HOGENOM" id="CLU_038422_3_0_12"/>
<dbReference type="STRING" id="760011.Spico_0655"/>
<keyword evidence="6" id="KW-0963">Cytoplasm</keyword>
<dbReference type="RefSeq" id="WP_013739279.1">
    <property type="nucleotide sequence ID" value="NC_015436.1"/>
</dbReference>
<reference evidence="7 8" key="2">
    <citation type="journal article" date="2012" name="Stand. Genomic Sci.">
        <title>Complete genome sequence of the termite hindgut bacterium Spirochaeta coccoides type strain (SPN1(T)), reclassification in the genus Sphaerochaeta as Sphaerochaeta coccoides comb. nov. and emendations of the family Spirochaetaceae and the genus Sphaerochaeta.</title>
        <authorList>
            <person name="Abt B."/>
            <person name="Han C."/>
            <person name="Scheuner C."/>
            <person name="Lu M."/>
            <person name="Lapidus A."/>
            <person name="Nolan M."/>
            <person name="Lucas S."/>
            <person name="Hammon N."/>
            <person name="Deshpande S."/>
            <person name="Cheng J.F."/>
            <person name="Tapia R."/>
            <person name="Goodwin L.A."/>
            <person name="Pitluck S."/>
            <person name="Liolios K."/>
            <person name="Pagani I."/>
            <person name="Ivanova N."/>
            <person name="Mavromatis K."/>
            <person name="Mikhailova N."/>
            <person name="Huntemann M."/>
            <person name="Pati A."/>
            <person name="Chen A."/>
            <person name="Palaniappan K."/>
            <person name="Land M."/>
            <person name="Hauser L."/>
            <person name="Brambilla E.M."/>
            <person name="Rohde M."/>
            <person name="Spring S."/>
            <person name="Gronow S."/>
            <person name="Goker M."/>
            <person name="Woyke T."/>
            <person name="Bristow J."/>
            <person name="Eisen J.A."/>
            <person name="Markowitz V."/>
            <person name="Hugenholtz P."/>
            <person name="Kyrpides N.C."/>
            <person name="Klenk H.P."/>
            <person name="Detter J.C."/>
        </authorList>
    </citation>
    <scope>NUCLEOTIDE SEQUENCE [LARGE SCALE GENOMIC DNA]</scope>
    <source>
        <strain evidence="8">ATCC BAA-1237 / DSM 17374 / SPN1</strain>
    </source>
</reference>
<dbReference type="Gene3D" id="3.40.50.150">
    <property type="entry name" value="Vaccinia Virus protein VP39"/>
    <property type="match status" value="1"/>
</dbReference>
<feature type="binding site" evidence="6">
    <location>
        <position position="107"/>
    </location>
    <ligand>
        <name>S-adenosyl-L-methionine</name>
        <dbReference type="ChEBI" id="CHEBI:59789"/>
    </ligand>
</feature>
<dbReference type="PANTHER" id="PTHR11265:SF0">
    <property type="entry name" value="12S RRNA N4-METHYLCYTIDINE METHYLTRANSFERASE"/>
    <property type="match status" value="1"/>
</dbReference>
<dbReference type="PANTHER" id="PTHR11265">
    <property type="entry name" value="S-ADENOSYL-METHYLTRANSFERASE MRAW"/>
    <property type="match status" value="1"/>
</dbReference>
<comment type="similarity">
    <text evidence="1 6">Belongs to the methyltransferase superfamily. RsmH family.</text>
</comment>
<dbReference type="AlphaFoldDB" id="F4GKX0"/>
<dbReference type="SUPFAM" id="SSF81799">
    <property type="entry name" value="Putative methyltransferase TM0872, insert domain"/>
    <property type="match status" value="1"/>
</dbReference>
<comment type="catalytic activity">
    <reaction evidence="6">
        <text>cytidine(1402) in 16S rRNA + S-adenosyl-L-methionine = N(4)-methylcytidine(1402) in 16S rRNA + S-adenosyl-L-homocysteine + H(+)</text>
        <dbReference type="Rhea" id="RHEA:42928"/>
        <dbReference type="Rhea" id="RHEA-COMP:10286"/>
        <dbReference type="Rhea" id="RHEA-COMP:10287"/>
        <dbReference type="ChEBI" id="CHEBI:15378"/>
        <dbReference type="ChEBI" id="CHEBI:57856"/>
        <dbReference type="ChEBI" id="CHEBI:59789"/>
        <dbReference type="ChEBI" id="CHEBI:74506"/>
        <dbReference type="ChEBI" id="CHEBI:82748"/>
        <dbReference type="EC" id="2.1.1.199"/>
    </reaction>
</comment>
<dbReference type="Gene3D" id="1.10.150.170">
    <property type="entry name" value="Putative methyltransferase TM0872, insert domain"/>
    <property type="match status" value="1"/>
</dbReference>
<name>F4GKX0_PARC1</name>
<dbReference type="PIRSF" id="PIRSF004486">
    <property type="entry name" value="MraW"/>
    <property type="match status" value="1"/>
</dbReference>
<organism evidence="7 8">
    <name type="scientific">Parasphaerochaeta coccoides (strain ATCC BAA-1237 / DSM 17374 / SPN1)</name>
    <name type="common">Sphaerochaeta coccoides</name>
    <dbReference type="NCBI Taxonomy" id="760011"/>
    <lineage>
        <taxon>Bacteria</taxon>
        <taxon>Pseudomonadati</taxon>
        <taxon>Spirochaetota</taxon>
        <taxon>Spirochaetia</taxon>
        <taxon>Spirochaetales</taxon>
        <taxon>Sphaerochaetaceae</taxon>
        <taxon>Parasphaerochaeta</taxon>
    </lineage>
</organism>
<dbReference type="GO" id="GO:0070475">
    <property type="term" value="P:rRNA base methylation"/>
    <property type="evidence" value="ECO:0007669"/>
    <property type="project" value="UniProtKB-UniRule"/>
</dbReference>
<dbReference type="GO" id="GO:0005737">
    <property type="term" value="C:cytoplasm"/>
    <property type="evidence" value="ECO:0007669"/>
    <property type="project" value="UniProtKB-SubCell"/>
</dbReference>
<evidence type="ECO:0000256" key="4">
    <source>
        <dbReference type="ARBA" id="ARBA00022679"/>
    </source>
</evidence>
<evidence type="ECO:0000256" key="1">
    <source>
        <dbReference type="ARBA" id="ARBA00010396"/>
    </source>
</evidence>
<dbReference type="HAMAP" id="MF_01007">
    <property type="entry name" value="16SrRNA_methyltr_H"/>
    <property type="match status" value="1"/>
</dbReference>
<protein>
    <recommendedName>
        <fullName evidence="6">Ribosomal RNA small subunit methyltransferase H</fullName>
        <ecNumber evidence="6">2.1.1.199</ecNumber>
    </recommendedName>
    <alternativeName>
        <fullName evidence="6">16S rRNA m(4)C1402 methyltransferase</fullName>
    </alternativeName>
    <alternativeName>
        <fullName evidence="6">rRNA (cytosine-N(4)-)-methyltransferase RsmH</fullName>
    </alternativeName>
</protein>
<dbReference type="InterPro" id="IPR029063">
    <property type="entry name" value="SAM-dependent_MTases_sf"/>
</dbReference>
<evidence type="ECO:0000313" key="7">
    <source>
        <dbReference type="EMBL" id="AEC01883.1"/>
    </source>
</evidence>
<evidence type="ECO:0000313" key="8">
    <source>
        <dbReference type="Proteomes" id="UP000007939"/>
    </source>
</evidence>
<dbReference type="SUPFAM" id="SSF53335">
    <property type="entry name" value="S-adenosyl-L-methionine-dependent methyltransferases"/>
    <property type="match status" value="1"/>
</dbReference>
<comment type="function">
    <text evidence="6">Specifically methylates the N4 position of cytidine in position 1402 (C1402) of 16S rRNA.</text>
</comment>
<dbReference type="Pfam" id="PF01795">
    <property type="entry name" value="Methyltransf_5"/>
    <property type="match status" value="1"/>
</dbReference>
<dbReference type="EC" id="2.1.1.199" evidence="6"/>
<keyword evidence="3 6" id="KW-0489">Methyltransferase</keyword>
<feature type="binding site" evidence="6">
    <location>
        <position position="55"/>
    </location>
    <ligand>
        <name>S-adenosyl-L-methionine</name>
        <dbReference type="ChEBI" id="CHEBI:59789"/>
    </ligand>
</feature>
<feature type="binding site" evidence="6">
    <location>
        <position position="82"/>
    </location>
    <ligand>
        <name>S-adenosyl-L-methionine</name>
        <dbReference type="ChEBI" id="CHEBI:59789"/>
    </ligand>
</feature>
<keyword evidence="2 6" id="KW-0698">rRNA processing</keyword>
<feature type="binding site" evidence="6">
    <location>
        <position position="100"/>
    </location>
    <ligand>
        <name>S-adenosyl-L-methionine</name>
        <dbReference type="ChEBI" id="CHEBI:59789"/>
    </ligand>
</feature>
<dbReference type="KEGG" id="scc:Spico_0655"/>
<reference evidence="8" key="1">
    <citation type="submission" date="2011-04" db="EMBL/GenBank/DDBJ databases">
        <title>The complete genome of Spirochaeta coccoides DSM 17374.</title>
        <authorList>
            <person name="Lucas S."/>
            <person name="Copeland A."/>
            <person name="Lapidus A."/>
            <person name="Bruce D."/>
            <person name="Goodwin L."/>
            <person name="Pitluck S."/>
            <person name="Peters L."/>
            <person name="Kyrpides N."/>
            <person name="Mavromatis K."/>
            <person name="Pagani I."/>
            <person name="Ivanova N."/>
            <person name="Ovchinnikova G."/>
            <person name="Lu M."/>
            <person name="Detter J.C."/>
            <person name="Tapia R."/>
            <person name="Han C."/>
            <person name="Land M."/>
            <person name="Hauser L."/>
            <person name="Markowitz V."/>
            <person name="Cheng J.-F."/>
            <person name="Hugenholtz P."/>
            <person name="Woyke T."/>
            <person name="Wu D."/>
            <person name="Spring S."/>
            <person name="Schroeder M."/>
            <person name="Brambilla E."/>
            <person name="Klenk H.-P."/>
            <person name="Eisen J.A."/>
        </authorList>
    </citation>
    <scope>NUCLEOTIDE SEQUENCE [LARGE SCALE GENOMIC DNA]</scope>
    <source>
        <strain evidence="8">ATCC BAA-1237 / DSM 17374 / SPN1</strain>
    </source>
</reference>
<dbReference type="Proteomes" id="UP000007939">
    <property type="component" value="Chromosome"/>
</dbReference>
<dbReference type="eggNOG" id="COG0275">
    <property type="taxonomic scope" value="Bacteria"/>
</dbReference>